<reference evidence="3 4" key="1">
    <citation type="journal article" date="2015" name="Genome Announc.">
        <title>Expanding the biotechnology potential of lactobacilli through comparative genomics of 213 strains and associated genera.</title>
        <authorList>
            <person name="Sun Z."/>
            <person name="Harris H.M."/>
            <person name="McCann A."/>
            <person name="Guo C."/>
            <person name="Argimon S."/>
            <person name="Zhang W."/>
            <person name="Yang X."/>
            <person name="Jeffery I.B."/>
            <person name="Cooney J.C."/>
            <person name="Kagawa T.F."/>
            <person name="Liu W."/>
            <person name="Song Y."/>
            <person name="Salvetti E."/>
            <person name="Wrobel A."/>
            <person name="Rasinkangas P."/>
            <person name="Parkhill J."/>
            <person name="Rea M.C."/>
            <person name="O'Sullivan O."/>
            <person name="Ritari J."/>
            <person name="Douillard F.P."/>
            <person name="Paul Ross R."/>
            <person name="Yang R."/>
            <person name="Briner A.E."/>
            <person name="Felis G.E."/>
            <person name="de Vos W.M."/>
            <person name="Barrangou R."/>
            <person name="Klaenhammer T.R."/>
            <person name="Caufield P.W."/>
            <person name="Cui Y."/>
            <person name="Zhang H."/>
            <person name="O'Toole P.W."/>
        </authorList>
    </citation>
    <scope>NUCLEOTIDE SEQUENCE [LARGE SCALE GENOMIC DNA]</scope>
    <source>
        <strain evidence="3 4">DSM 15707</strain>
    </source>
</reference>
<dbReference type="Proteomes" id="UP000051697">
    <property type="component" value="Unassembled WGS sequence"/>
</dbReference>
<evidence type="ECO:0000313" key="4">
    <source>
        <dbReference type="Proteomes" id="UP000051697"/>
    </source>
</evidence>
<dbReference type="KEGG" id="lol:LACOL_0083"/>
<evidence type="ECO:0000313" key="3">
    <source>
        <dbReference type="EMBL" id="KRL55620.1"/>
    </source>
</evidence>
<gene>
    <name evidence="3" type="ORF">FC70_GL001222</name>
</gene>
<dbReference type="SMART" id="SM00855">
    <property type="entry name" value="PGAM"/>
    <property type="match status" value="1"/>
</dbReference>
<dbReference type="OrthoDB" id="9782128at2"/>
<dbReference type="GO" id="GO:0005737">
    <property type="term" value="C:cytoplasm"/>
    <property type="evidence" value="ECO:0007669"/>
    <property type="project" value="TreeGrafter"/>
</dbReference>
<comment type="caution">
    <text evidence="3">The sequence shown here is derived from an EMBL/GenBank/DDBJ whole genome shotgun (WGS) entry which is preliminary data.</text>
</comment>
<feature type="active site" description="Tele-phosphohistidine intermediate" evidence="1">
    <location>
        <position position="9"/>
    </location>
</feature>
<dbReference type="RefSeq" id="WP_057890151.1">
    <property type="nucleotide sequence ID" value="NZ_AZFE01000031.1"/>
</dbReference>
<dbReference type="PANTHER" id="PTHR48100:SF1">
    <property type="entry name" value="HISTIDINE PHOSPHATASE FAMILY PROTEIN-RELATED"/>
    <property type="match status" value="1"/>
</dbReference>
<evidence type="ECO:0000256" key="2">
    <source>
        <dbReference type="PIRSR" id="PIRSR613078-2"/>
    </source>
</evidence>
<feature type="binding site" evidence="2">
    <location>
        <position position="96"/>
    </location>
    <ligand>
        <name>substrate</name>
    </ligand>
</feature>
<dbReference type="Gene3D" id="3.40.50.1240">
    <property type="entry name" value="Phosphoglycerate mutase-like"/>
    <property type="match status" value="1"/>
</dbReference>
<feature type="binding site" evidence="2">
    <location>
        <begin position="85"/>
        <end position="88"/>
    </location>
    <ligand>
        <name>substrate</name>
    </ligand>
</feature>
<dbReference type="PANTHER" id="PTHR48100">
    <property type="entry name" value="BROAD-SPECIFICITY PHOSPHATASE YOR283W-RELATED"/>
    <property type="match status" value="1"/>
</dbReference>
<dbReference type="InterPro" id="IPR029033">
    <property type="entry name" value="His_PPase_superfam"/>
</dbReference>
<organism evidence="3 4">
    <name type="scientific">Paucilactobacillus oligofermentans DSM 15707 = LMG 22743</name>
    <dbReference type="NCBI Taxonomy" id="1423778"/>
    <lineage>
        <taxon>Bacteria</taxon>
        <taxon>Bacillati</taxon>
        <taxon>Bacillota</taxon>
        <taxon>Bacilli</taxon>
        <taxon>Lactobacillales</taxon>
        <taxon>Lactobacillaceae</taxon>
        <taxon>Paucilactobacillus</taxon>
    </lineage>
</organism>
<dbReference type="Pfam" id="PF00300">
    <property type="entry name" value="His_Phos_1"/>
    <property type="match status" value="1"/>
</dbReference>
<evidence type="ECO:0000256" key="1">
    <source>
        <dbReference type="PIRSR" id="PIRSR613078-1"/>
    </source>
</evidence>
<feature type="binding site" evidence="2">
    <location>
        <begin position="8"/>
        <end position="15"/>
    </location>
    <ligand>
        <name>substrate</name>
    </ligand>
</feature>
<dbReference type="AlphaFoldDB" id="A0A0R1RK83"/>
<feature type="active site" description="Proton donor/acceptor" evidence="1">
    <location>
        <position position="85"/>
    </location>
</feature>
<dbReference type="EMBL" id="AZFE01000031">
    <property type="protein sequence ID" value="KRL55620.1"/>
    <property type="molecule type" value="Genomic_DNA"/>
</dbReference>
<keyword evidence="4" id="KW-1185">Reference proteome</keyword>
<dbReference type="STRING" id="1423778.FC70_GL001222"/>
<accession>A0A0R1RK83</accession>
<name>A0A0R1RK83_9LACO</name>
<proteinExistence type="predicted"/>
<protein>
    <submittedName>
        <fullName evidence="3">Phosphoglycerate mutase</fullName>
    </submittedName>
</protein>
<dbReference type="SUPFAM" id="SSF53254">
    <property type="entry name" value="Phosphoglycerate mutase-like"/>
    <property type="match status" value="1"/>
</dbReference>
<dbReference type="InterPro" id="IPR050275">
    <property type="entry name" value="PGM_Phosphatase"/>
</dbReference>
<feature type="binding site" evidence="2">
    <location>
        <position position="61"/>
    </location>
    <ligand>
        <name>substrate</name>
    </ligand>
</feature>
<dbReference type="InterPro" id="IPR013078">
    <property type="entry name" value="His_Pase_superF_clade-1"/>
</dbReference>
<sequence>MTVFYFIRHGQTLGNTQGISQGTINTEIAYLNNHGKQQAQKLHDHFDINFADRIIASPLVRTQQTAEIVNQTANLPIELDDRIKEISYGDWDGTKKSELKQQFPALFSPISDDVVPEYYKTAHGESFLDVETRVANFMQDMSVKYPDEKIIVVSHGFTIRSAVVNALQVKNPFAVPEPENTSVTKISLLNEGQSVLNYFNRVY</sequence>
<dbReference type="PATRIC" id="fig|1423778.4.peg.1256"/>
<dbReference type="CDD" id="cd07067">
    <property type="entry name" value="HP_PGM_like"/>
    <property type="match status" value="1"/>
</dbReference>
<dbReference type="GO" id="GO:0016791">
    <property type="term" value="F:phosphatase activity"/>
    <property type="evidence" value="ECO:0007669"/>
    <property type="project" value="TreeGrafter"/>
</dbReference>